<keyword evidence="8" id="KW-1185">Reference proteome</keyword>
<dbReference type="PANTHER" id="PTHR43220">
    <property type="match status" value="1"/>
</dbReference>
<evidence type="ECO:0000256" key="4">
    <source>
        <dbReference type="ARBA" id="ARBA00023136"/>
    </source>
</evidence>
<gene>
    <name evidence="7" type="ORF">BVH74_03775</name>
</gene>
<feature type="transmembrane region" description="Helical" evidence="5">
    <location>
        <begin position="142"/>
        <end position="167"/>
    </location>
</feature>
<dbReference type="PANTHER" id="PTHR43220:SF18">
    <property type="entry name" value="TRANSMEMBRANE PROTEIN 41B"/>
    <property type="match status" value="1"/>
</dbReference>
<feature type="transmembrane region" description="Helical" evidence="5">
    <location>
        <begin position="12"/>
        <end position="35"/>
    </location>
</feature>
<keyword evidence="3 5" id="KW-1133">Transmembrane helix</keyword>
<dbReference type="EMBL" id="CP020100">
    <property type="protein sequence ID" value="AQZ93922.1"/>
    <property type="molecule type" value="Genomic_DNA"/>
</dbReference>
<dbReference type="GO" id="GO:0005886">
    <property type="term" value="C:plasma membrane"/>
    <property type="evidence" value="ECO:0007669"/>
    <property type="project" value="UniProtKB-ARBA"/>
</dbReference>
<feature type="transmembrane region" description="Helical" evidence="5">
    <location>
        <begin position="47"/>
        <end position="73"/>
    </location>
</feature>
<proteinExistence type="predicted"/>
<dbReference type="InterPro" id="IPR032816">
    <property type="entry name" value="VTT_dom"/>
</dbReference>
<reference evidence="7 8" key="1">
    <citation type="submission" date="2017-03" db="EMBL/GenBank/DDBJ databases">
        <title>Complete genome sequence of the novel DNRA strain Pseudomonas sp. S-6-2 isolated from Chinese polluted river sediment. Journal of Biotechnology.</title>
        <authorList>
            <person name="Li J."/>
            <person name="Xiang F."/>
            <person name="Wang L."/>
            <person name="Xi L."/>
            <person name="Liu J."/>
        </authorList>
    </citation>
    <scope>NUCLEOTIDE SEQUENCE [LARGE SCALE GENOMIC DNA]</scope>
    <source>
        <strain evidence="7 8">S-6-2</strain>
    </source>
</reference>
<dbReference type="InterPro" id="IPR045014">
    <property type="entry name" value="TM41A/B"/>
</dbReference>
<dbReference type="Proteomes" id="UP000243488">
    <property type="component" value="Chromosome"/>
</dbReference>
<evidence type="ECO:0000259" key="6">
    <source>
        <dbReference type="Pfam" id="PF09335"/>
    </source>
</evidence>
<keyword evidence="4 5" id="KW-0472">Membrane</keyword>
<accession>A0A1V0B1V9</accession>
<dbReference type="Pfam" id="PF09335">
    <property type="entry name" value="VTT_dom"/>
    <property type="match status" value="1"/>
</dbReference>
<evidence type="ECO:0000313" key="8">
    <source>
        <dbReference type="Proteomes" id="UP000243488"/>
    </source>
</evidence>
<feature type="transmembrane region" description="Helical" evidence="5">
    <location>
        <begin position="79"/>
        <end position="99"/>
    </location>
</feature>
<protein>
    <recommendedName>
        <fullName evidence="6">VTT domain-containing protein</fullName>
    </recommendedName>
</protein>
<evidence type="ECO:0000256" key="5">
    <source>
        <dbReference type="SAM" id="Phobius"/>
    </source>
</evidence>
<comment type="subcellular location">
    <subcellularLocation>
        <location evidence="1">Membrane</location>
        <topology evidence="1">Multi-pass membrane protein</topology>
    </subcellularLocation>
</comment>
<dbReference type="KEGG" id="ppha:BVH74_03775"/>
<evidence type="ECO:0000256" key="3">
    <source>
        <dbReference type="ARBA" id="ARBA00022989"/>
    </source>
</evidence>
<feature type="transmembrane region" description="Helical" evidence="5">
    <location>
        <begin position="187"/>
        <end position="210"/>
    </location>
</feature>
<dbReference type="AlphaFoldDB" id="A0A1V0B1V9"/>
<evidence type="ECO:0000256" key="2">
    <source>
        <dbReference type="ARBA" id="ARBA00022692"/>
    </source>
</evidence>
<keyword evidence="2 5" id="KW-0812">Transmembrane</keyword>
<name>A0A1V0B1V9_9GAMM</name>
<feature type="domain" description="VTT" evidence="6">
    <location>
        <begin position="72"/>
        <end position="176"/>
    </location>
</feature>
<dbReference type="STRING" id="1931241.BVH74_03775"/>
<evidence type="ECO:0000313" key="7">
    <source>
        <dbReference type="EMBL" id="AQZ93922.1"/>
    </source>
</evidence>
<dbReference type="RefSeq" id="WP_080048777.1">
    <property type="nucleotide sequence ID" value="NZ_CP020100.1"/>
</dbReference>
<evidence type="ECO:0000256" key="1">
    <source>
        <dbReference type="ARBA" id="ARBA00004141"/>
    </source>
</evidence>
<sequence length="220" mass="23394">MRTRLSPRPPLLALIGLVTLLVIFALLPISVADLLSWGAQLVGHPLALAGLVLIMLLLMSFGLPGSLCFWLIAPFHPPWLSVPLLLVGSVGGALGAYWLGRKVGSAWRPGKLARQVLRLLAKRSDLLTQCALRILPGFPHAFINLAAGVLHLPLITYMLAAVVGLSIKWTVYAQAVHGMVSAAQAEQALGLSNLLPLLVLAGLLALGGLAKRLWLNPKSN</sequence>
<organism evidence="7 8">
    <name type="scientific">Halopseudomonas phragmitis</name>
    <dbReference type="NCBI Taxonomy" id="1931241"/>
    <lineage>
        <taxon>Bacteria</taxon>
        <taxon>Pseudomonadati</taxon>
        <taxon>Pseudomonadota</taxon>
        <taxon>Gammaproteobacteria</taxon>
        <taxon>Pseudomonadales</taxon>
        <taxon>Pseudomonadaceae</taxon>
        <taxon>Halopseudomonas</taxon>
    </lineage>
</organism>